<reference evidence="2" key="1">
    <citation type="journal article" date="2014" name="Front. Microbiol.">
        <title>High frequency of phylogenetically diverse reductive dehalogenase-homologous genes in deep subseafloor sedimentary metagenomes.</title>
        <authorList>
            <person name="Kawai M."/>
            <person name="Futagami T."/>
            <person name="Toyoda A."/>
            <person name="Takaki Y."/>
            <person name="Nishi S."/>
            <person name="Hori S."/>
            <person name="Arai W."/>
            <person name="Tsubouchi T."/>
            <person name="Morono Y."/>
            <person name="Uchiyama I."/>
            <person name="Ito T."/>
            <person name="Fujiyama A."/>
            <person name="Inagaki F."/>
            <person name="Takami H."/>
        </authorList>
    </citation>
    <scope>NUCLEOTIDE SEQUENCE</scope>
    <source>
        <strain evidence="2">Expedition CK06-06</strain>
    </source>
</reference>
<proteinExistence type="predicted"/>
<keyword evidence="1" id="KW-0472">Membrane</keyword>
<organism evidence="2">
    <name type="scientific">marine sediment metagenome</name>
    <dbReference type="NCBI Taxonomy" id="412755"/>
    <lineage>
        <taxon>unclassified sequences</taxon>
        <taxon>metagenomes</taxon>
        <taxon>ecological metagenomes</taxon>
    </lineage>
</organism>
<dbReference type="AlphaFoldDB" id="X1MWJ5"/>
<feature type="transmembrane region" description="Helical" evidence="1">
    <location>
        <begin position="137"/>
        <end position="155"/>
    </location>
</feature>
<dbReference type="EMBL" id="BARV01016041">
    <property type="protein sequence ID" value="GAI22396.1"/>
    <property type="molecule type" value="Genomic_DNA"/>
</dbReference>
<comment type="caution">
    <text evidence="2">The sequence shown here is derived from an EMBL/GenBank/DDBJ whole genome shotgun (WGS) entry which is preliminary data.</text>
</comment>
<dbReference type="PANTHER" id="PTHR11328:SF24">
    <property type="entry name" value="MAJOR FACILITATOR SUPERFAMILY (MFS) PROFILE DOMAIN-CONTAINING PROTEIN"/>
    <property type="match status" value="1"/>
</dbReference>
<evidence type="ECO:0000256" key="1">
    <source>
        <dbReference type="SAM" id="Phobius"/>
    </source>
</evidence>
<dbReference type="GO" id="GO:0005886">
    <property type="term" value="C:plasma membrane"/>
    <property type="evidence" value="ECO:0007669"/>
    <property type="project" value="TreeGrafter"/>
</dbReference>
<feature type="non-terminal residue" evidence="2">
    <location>
        <position position="169"/>
    </location>
</feature>
<evidence type="ECO:0008006" key="3">
    <source>
        <dbReference type="Google" id="ProtNLM"/>
    </source>
</evidence>
<dbReference type="InterPro" id="IPR036259">
    <property type="entry name" value="MFS_trans_sf"/>
</dbReference>
<accession>X1MWJ5</accession>
<dbReference type="GO" id="GO:0015293">
    <property type="term" value="F:symporter activity"/>
    <property type="evidence" value="ECO:0007669"/>
    <property type="project" value="InterPro"/>
</dbReference>
<name>X1MWJ5_9ZZZZ</name>
<keyword evidence="1" id="KW-0812">Transmembrane</keyword>
<protein>
    <recommendedName>
        <fullName evidence="3">Major facilitator superfamily (MFS) profile domain-containing protein</fullName>
    </recommendedName>
</protein>
<evidence type="ECO:0000313" key="2">
    <source>
        <dbReference type="EMBL" id="GAI22396.1"/>
    </source>
</evidence>
<feature type="transmembrane region" description="Helical" evidence="1">
    <location>
        <begin position="20"/>
        <end position="39"/>
    </location>
</feature>
<feature type="transmembrane region" description="Helical" evidence="1">
    <location>
        <begin position="51"/>
        <end position="75"/>
    </location>
</feature>
<feature type="transmembrane region" description="Helical" evidence="1">
    <location>
        <begin position="100"/>
        <end position="125"/>
    </location>
</feature>
<dbReference type="Pfam" id="PF13347">
    <property type="entry name" value="MFS_2"/>
    <property type="match status" value="1"/>
</dbReference>
<gene>
    <name evidence="2" type="ORF">S06H3_27623</name>
</gene>
<sequence>MPEITTEDERVTVSVYQNSAMLVSNLIGSGFGFIIAGYLETTGGLTPTAGIALMVFAVIVAILEVFFFLPALFFIKERKVKYIKRNIVDEFKTVLKNKNYIYWVLGFSVLSSGVTLIAALVLDFIQKILEYEKTSQFAIFGGCMFASLVASFYFWSKLAKKIGKKWTLL</sequence>
<dbReference type="PANTHER" id="PTHR11328">
    <property type="entry name" value="MAJOR FACILITATOR SUPERFAMILY DOMAIN-CONTAINING PROTEIN"/>
    <property type="match status" value="1"/>
</dbReference>
<dbReference type="Gene3D" id="1.20.1250.20">
    <property type="entry name" value="MFS general substrate transporter like domains"/>
    <property type="match status" value="1"/>
</dbReference>
<dbReference type="InterPro" id="IPR039672">
    <property type="entry name" value="MFS_2"/>
</dbReference>
<keyword evidence="1" id="KW-1133">Transmembrane helix</keyword>
<dbReference type="GO" id="GO:0008643">
    <property type="term" value="P:carbohydrate transport"/>
    <property type="evidence" value="ECO:0007669"/>
    <property type="project" value="InterPro"/>
</dbReference>
<dbReference type="SUPFAM" id="SSF103473">
    <property type="entry name" value="MFS general substrate transporter"/>
    <property type="match status" value="1"/>
</dbReference>